<dbReference type="EMBL" id="CAEZSN010000002">
    <property type="protein sequence ID" value="CAB4533324.1"/>
    <property type="molecule type" value="Genomic_DNA"/>
</dbReference>
<dbReference type="SMART" id="SM01005">
    <property type="entry name" value="Ala_racemase_C"/>
    <property type="match status" value="1"/>
</dbReference>
<dbReference type="SUPFAM" id="SSF51419">
    <property type="entry name" value="PLP-binding barrel"/>
    <property type="match status" value="1"/>
</dbReference>
<dbReference type="SUPFAM" id="SSF50621">
    <property type="entry name" value="Alanine racemase C-terminal domain-like"/>
    <property type="match status" value="1"/>
</dbReference>
<evidence type="ECO:0000259" key="4">
    <source>
        <dbReference type="SMART" id="SM01005"/>
    </source>
</evidence>
<reference evidence="6" key="1">
    <citation type="submission" date="2020-05" db="EMBL/GenBank/DDBJ databases">
        <authorList>
            <person name="Chiriac C."/>
            <person name="Salcher M."/>
            <person name="Ghai R."/>
            <person name="Kavagutti S V."/>
        </authorList>
    </citation>
    <scope>NUCLEOTIDE SEQUENCE</scope>
</reference>
<evidence type="ECO:0000313" key="5">
    <source>
        <dbReference type="EMBL" id="CAB4533324.1"/>
    </source>
</evidence>
<organism evidence="6">
    <name type="scientific">freshwater metagenome</name>
    <dbReference type="NCBI Taxonomy" id="449393"/>
    <lineage>
        <taxon>unclassified sequences</taxon>
        <taxon>metagenomes</taxon>
        <taxon>ecological metagenomes</taxon>
    </lineage>
</organism>
<dbReference type="InterPro" id="IPR020622">
    <property type="entry name" value="Ala_racemase_pyridoxalP-BS"/>
</dbReference>
<dbReference type="InterPro" id="IPR011079">
    <property type="entry name" value="Ala_racemase_C"/>
</dbReference>
<dbReference type="Gene3D" id="2.40.37.10">
    <property type="entry name" value="Lyase, Ornithine Decarboxylase, Chain A, domain 1"/>
    <property type="match status" value="2"/>
</dbReference>
<dbReference type="PROSITE" id="PS00395">
    <property type="entry name" value="ALANINE_RACEMASE"/>
    <property type="match status" value="1"/>
</dbReference>
<keyword evidence="3" id="KW-0413">Isomerase</keyword>
<dbReference type="AlphaFoldDB" id="A0A6J6GV99"/>
<sequence length="333" mass="35349">MTVVKKVDLAVYRENLKHIMQTMAPARVMAVVKADAYGHGLVEVATAAVEAGIEMLGVLDIETGLALRKAGVRSPSFAWLHSPQSNFNSAVKAEIELSVSSLAELKAVASALGTAKVHLKIDTGLSRNGCRVENWSALVKAAIELQRQGEISVVAIWSHLAGASKEEDLEAIALFENAYQVALTHGFSGYRHIAASPASFSLPESRFEMVRIGVSAFGTSPVSQIPAEEFGLQSPMAVETEVTAEGIIAVGFLHGFFSQLSNKTEVVIDGVGYRVLEVGPLASKIETGDYAIGSTVEVFGGKAISAEHLCELVNTVTDELFTGLKADSVTYAN</sequence>
<evidence type="ECO:0000256" key="3">
    <source>
        <dbReference type="ARBA" id="ARBA00023235"/>
    </source>
</evidence>
<dbReference type="Pfam" id="PF00842">
    <property type="entry name" value="Ala_racemase_C"/>
    <property type="match status" value="1"/>
</dbReference>
<dbReference type="Gene3D" id="3.20.20.10">
    <property type="entry name" value="Alanine racemase"/>
    <property type="match status" value="1"/>
</dbReference>
<dbReference type="PANTHER" id="PTHR30511">
    <property type="entry name" value="ALANINE RACEMASE"/>
    <property type="match status" value="1"/>
</dbReference>
<name>A0A6J6GV99_9ZZZZ</name>
<dbReference type="PANTHER" id="PTHR30511:SF0">
    <property type="entry name" value="ALANINE RACEMASE, CATABOLIC-RELATED"/>
    <property type="match status" value="1"/>
</dbReference>
<dbReference type="GO" id="GO:0005829">
    <property type="term" value="C:cytosol"/>
    <property type="evidence" value="ECO:0007669"/>
    <property type="project" value="TreeGrafter"/>
</dbReference>
<dbReference type="InterPro" id="IPR029066">
    <property type="entry name" value="PLP-binding_barrel"/>
</dbReference>
<evidence type="ECO:0000256" key="2">
    <source>
        <dbReference type="ARBA" id="ARBA00022898"/>
    </source>
</evidence>
<dbReference type="GO" id="GO:0008784">
    <property type="term" value="F:alanine racemase activity"/>
    <property type="evidence" value="ECO:0007669"/>
    <property type="project" value="InterPro"/>
</dbReference>
<evidence type="ECO:0000256" key="1">
    <source>
        <dbReference type="ARBA" id="ARBA00001933"/>
    </source>
</evidence>
<proteinExistence type="predicted"/>
<keyword evidence="2" id="KW-0663">Pyridoxal phosphate</keyword>
<gene>
    <name evidence="5" type="ORF">UFOPK1433_00042</name>
    <name evidence="6" type="ORF">UFOPK1843_00457</name>
</gene>
<dbReference type="EMBL" id="CAEZUR010000027">
    <property type="protein sequence ID" value="CAB4605237.1"/>
    <property type="molecule type" value="Genomic_DNA"/>
</dbReference>
<dbReference type="GO" id="GO:0006522">
    <property type="term" value="P:alanine metabolic process"/>
    <property type="evidence" value="ECO:0007669"/>
    <property type="project" value="InterPro"/>
</dbReference>
<dbReference type="GO" id="GO:0030170">
    <property type="term" value="F:pyridoxal phosphate binding"/>
    <property type="evidence" value="ECO:0007669"/>
    <property type="project" value="TreeGrafter"/>
</dbReference>
<dbReference type="Pfam" id="PF01168">
    <property type="entry name" value="Ala_racemase_N"/>
    <property type="match status" value="1"/>
</dbReference>
<feature type="domain" description="Alanine racemase C-terminal" evidence="4">
    <location>
        <begin position="235"/>
        <end position="332"/>
    </location>
</feature>
<dbReference type="InterPro" id="IPR009006">
    <property type="entry name" value="Ala_racemase/Decarboxylase_C"/>
</dbReference>
<accession>A0A6J6GV99</accession>
<dbReference type="InterPro" id="IPR000821">
    <property type="entry name" value="Ala_racemase"/>
</dbReference>
<dbReference type="PRINTS" id="PR00992">
    <property type="entry name" value="ALARACEMASE"/>
</dbReference>
<comment type="cofactor">
    <cofactor evidence="1">
        <name>pyridoxal 5'-phosphate</name>
        <dbReference type="ChEBI" id="CHEBI:597326"/>
    </cofactor>
</comment>
<protein>
    <submittedName>
        <fullName evidence="6">Unannotated protein</fullName>
    </submittedName>
</protein>
<dbReference type="InterPro" id="IPR001608">
    <property type="entry name" value="Ala_racemase_N"/>
</dbReference>
<evidence type="ECO:0000313" key="6">
    <source>
        <dbReference type="EMBL" id="CAB4605237.1"/>
    </source>
</evidence>